<feature type="transmembrane region" description="Helical" evidence="1">
    <location>
        <begin position="126"/>
        <end position="143"/>
    </location>
</feature>
<gene>
    <name evidence="2" type="ORF">LMH87_003060</name>
</gene>
<proteinExistence type="predicted"/>
<sequence length="160" mass="17497">MPSRMAAPKYDILLQPRSADGPALSRLQVTITLESRERKLRQLLFCLEPGSLSCTLGRDTVGDVVLVQDVTPKVATVNDKMHAYTEVCCDQGGLIGHRPARAGHGASPKGSADLVHYMTHKMVRNWAYLGGIAEFHALYLLYAQTSWVSSTLVNCSISIL</sequence>
<dbReference type="RefSeq" id="XP_056051537.1">
    <property type="nucleotide sequence ID" value="XM_056194617.1"/>
</dbReference>
<reference evidence="2" key="1">
    <citation type="journal article" date="2023" name="Access Microbiol">
        <title>De-novo genome assembly for Akanthomyces muscarius, a biocontrol agent of insect agricultural pests.</title>
        <authorList>
            <person name="Erdos Z."/>
            <person name="Studholme D.J."/>
            <person name="Raymond B."/>
            <person name="Sharma M."/>
        </authorList>
    </citation>
    <scope>NUCLEOTIDE SEQUENCE</scope>
    <source>
        <strain evidence="2">Ve6</strain>
    </source>
</reference>
<dbReference type="EMBL" id="JAJHUN010000010">
    <property type="protein sequence ID" value="KAJ4148596.1"/>
    <property type="molecule type" value="Genomic_DNA"/>
</dbReference>
<dbReference type="AlphaFoldDB" id="A0A9W8UHM9"/>
<keyword evidence="1" id="KW-0812">Transmembrane</keyword>
<name>A0A9W8UHM9_AKAMU</name>
<organism evidence="2 3">
    <name type="scientific">Akanthomyces muscarius</name>
    <name type="common">Entomopathogenic fungus</name>
    <name type="synonym">Lecanicillium muscarium</name>
    <dbReference type="NCBI Taxonomy" id="2231603"/>
    <lineage>
        <taxon>Eukaryota</taxon>
        <taxon>Fungi</taxon>
        <taxon>Dikarya</taxon>
        <taxon>Ascomycota</taxon>
        <taxon>Pezizomycotina</taxon>
        <taxon>Sordariomycetes</taxon>
        <taxon>Hypocreomycetidae</taxon>
        <taxon>Hypocreales</taxon>
        <taxon>Cordycipitaceae</taxon>
        <taxon>Akanthomyces</taxon>
    </lineage>
</organism>
<protein>
    <submittedName>
        <fullName evidence="2">Uncharacterized protein</fullName>
    </submittedName>
</protein>
<evidence type="ECO:0000313" key="3">
    <source>
        <dbReference type="Proteomes" id="UP001144673"/>
    </source>
</evidence>
<dbReference type="GeneID" id="80890219"/>
<evidence type="ECO:0000313" key="2">
    <source>
        <dbReference type="EMBL" id="KAJ4148596.1"/>
    </source>
</evidence>
<keyword evidence="1" id="KW-1133">Transmembrane helix</keyword>
<dbReference type="Proteomes" id="UP001144673">
    <property type="component" value="Chromosome 3"/>
</dbReference>
<accession>A0A9W8UHM9</accession>
<evidence type="ECO:0000256" key="1">
    <source>
        <dbReference type="SAM" id="Phobius"/>
    </source>
</evidence>
<dbReference type="KEGG" id="amus:LMH87_003060"/>
<comment type="caution">
    <text evidence="2">The sequence shown here is derived from an EMBL/GenBank/DDBJ whole genome shotgun (WGS) entry which is preliminary data.</text>
</comment>
<keyword evidence="1" id="KW-0472">Membrane</keyword>
<keyword evidence="3" id="KW-1185">Reference proteome</keyword>